<name>A0A0D2BU27_9EURO</name>
<dbReference type="EMBL" id="KN847047">
    <property type="protein sequence ID" value="KIW22518.1"/>
    <property type="molecule type" value="Genomic_DNA"/>
</dbReference>
<accession>A0A0D2BU27</accession>
<sequence>MLSVLACWRKASIHRSDPLGWGWSGGGERRALATVVTATTCLLSTVSCMQLPNLRSKQTKKDTMGKILSVEWKEKIGGQKAQCEAIRAQAGWLAGQRAARRFPEVESRIVACNCTRW</sequence>
<organism evidence="1 2">
    <name type="scientific">Cladophialophora immunda</name>
    <dbReference type="NCBI Taxonomy" id="569365"/>
    <lineage>
        <taxon>Eukaryota</taxon>
        <taxon>Fungi</taxon>
        <taxon>Dikarya</taxon>
        <taxon>Ascomycota</taxon>
        <taxon>Pezizomycotina</taxon>
        <taxon>Eurotiomycetes</taxon>
        <taxon>Chaetothyriomycetidae</taxon>
        <taxon>Chaetothyriales</taxon>
        <taxon>Herpotrichiellaceae</taxon>
        <taxon>Cladophialophora</taxon>
    </lineage>
</organism>
<evidence type="ECO:0000313" key="2">
    <source>
        <dbReference type="Proteomes" id="UP000054466"/>
    </source>
</evidence>
<gene>
    <name evidence="1" type="ORF">PV07_12396</name>
</gene>
<dbReference type="RefSeq" id="XP_016242734.1">
    <property type="nucleotide sequence ID" value="XM_016399922.1"/>
</dbReference>
<dbReference type="VEuPathDB" id="FungiDB:PV07_12396"/>
<reference evidence="1 2" key="1">
    <citation type="submission" date="2015-01" db="EMBL/GenBank/DDBJ databases">
        <title>The Genome Sequence of Cladophialophora immunda CBS83496.</title>
        <authorList>
            <consortium name="The Broad Institute Genomics Platform"/>
            <person name="Cuomo C."/>
            <person name="de Hoog S."/>
            <person name="Gorbushina A."/>
            <person name="Stielow B."/>
            <person name="Teixiera M."/>
            <person name="Abouelleil A."/>
            <person name="Chapman S.B."/>
            <person name="Priest M."/>
            <person name="Young S.K."/>
            <person name="Wortman J."/>
            <person name="Nusbaum C."/>
            <person name="Birren B."/>
        </authorList>
    </citation>
    <scope>NUCLEOTIDE SEQUENCE [LARGE SCALE GENOMIC DNA]</scope>
    <source>
        <strain evidence="1 2">CBS 83496</strain>
    </source>
</reference>
<dbReference type="AlphaFoldDB" id="A0A0D2BU27"/>
<evidence type="ECO:0000313" key="1">
    <source>
        <dbReference type="EMBL" id="KIW22518.1"/>
    </source>
</evidence>
<proteinExistence type="predicted"/>
<protein>
    <submittedName>
        <fullName evidence="1">Uncharacterized protein</fullName>
    </submittedName>
</protein>
<dbReference type="GeneID" id="27351590"/>
<dbReference type="HOGENOM" id="CLU_2084614_0_0_1"/>
<keyword evidence="2" id="KW-1185">Reference proteome</keyword>
<dbReference type="Proteomes" id="UP000054466">
    <property type="component" value="Unassembled WGS sequence"/>
</dbReference>